<protein>
    <submittedName>
        <fullName evidence="1">Uncharacterized protein</fullName>
    </submittedName>
</protein>
<evidence type="ECO:0000313" key="2">
    <source>
        <dbReference type="Proteomes" id="UP001234297"/>
    </source>
</evidence>
<keyword evidence="2" id="KW-1185">Reference proteome</keyword>
<accession>A0ACC2MTW1</accession>
<sequence length="115" mass="13072">MMHGITHTLTNGNITQLANCRCATNNLFNMNWTPLDIRPLKVIFDELFAYLESLRDLHSLGPTALFRQVVRQRLTSLWAQVEIRLQEMDIPMTAQDETLAALSMLRGSIEGTHSC</sequence>
<reference evidence="1 2" key="1">
    <citation type="journal article" date="2022" name="Hortic Res">
        <title>A haplotype resolved chromosomal level avocado genome allows analysis of novel avocado genes.</title>
        <authorList>
            <person name="Nath O."/>
            <person name="Fletcher S.J."/>
            <person name="Hayward A."/>
            <person name="Shaw L.M."/>
            <person name="Masouleh A.K."/>
            <person name="Furtado A."/>
            <person name="Henry R.J."/>
            <person name="Mitter N."/>
        </authorList>
    </citation>
    <scope>NUCLEOTIDE SEQUENCE [LARGE SCALE GENOMIC DNA]</scope>
    <source>
        <strain evidence="2">cv. Hass</strain>
    </source>
</reference>
<comment type="caution">
    <text evidence="1">The sequence shown here is derived from an EMBL/GenBank/DDBJ whole genome shotgun (WGS) entry which is preliminary data.</text>
</comment>
<gene>
    <name evidence="1" type="ORF">MRB53_002203</name>
</gene>
<name>A0ACC2MTW1_PERAE</name>
<organism evidence="1 2">
    <name type="scientific">Persea americana</name>
    <name type="common">Avocado</name>
    <dbReference type="NCBI Taxonomy" id="3435"/>
    <lineage>
        <taxon>Eukaryota</taxon>
        <taxon>Viridiplantae</taxon>
        <taxon>Streptophyta</taxon>
        <taxon>Embryophyta</taxon>
        <taxon>Tracheophyta</taxon>
        <taxon>Spermatophyta</taxon>
        <taxon>Magnoliopsida</taxon>
        <taxon>Magnoliidae</taxon>
        <taxon>Laurales</taxon>
        <taxon>Lauraceae</taxon>
        <taxon>Persea</taxon>
    </lineage>
</organism>
<dbReference type="Proteomes" id="UP001234297">
    <property type="component" value="Chromosome 1"/>
</dbReference>
<evidence type="ECO:0000313" key="1">
    <source>
        <dbReference type="EMBL" id="KAJ8649180.1"/>
    </source>
</evidence>
<proteinExistence type="predicted"/>
<dbReference type="EMBL" id="CM056809">
    <property type="protein sequence ID" value="KAJ8649180.1"/>
    <property type="molecule type" value="Genomic_DNA"/>
</dbReference>